<feature type="compositionally biased region" description="Basic residues" evidence="4">
    <location>
        <begin position="1"/>
        <end position="12"/>
    </location>
</feature>
<organism evidence="7 8">
    <name type="scientific">Neogobius melanostomus</name>
    <name type="common">round goby</name>
    <dbReference type="NCBI Taxonomy" id="47308"/>
    <lineage>
        <taxon>Eukaryota</taxon>
        <taxon>Metazoa</taxon>
        <taxon>Chordata</taxon>
        <taxon>Craniata</taxon>
        <taxon>Vertebrata</taxon>
        <taxon>Euteleostomi</taxon>
        <taxon>Actinopterygii</taxon>
        <taxon>Neopterygii</taxon>
        <taxon>Teleostei</taxon>
        <taxon>Neoteleostei</taxon>
        <taxon>Acanthomorphata</taxon>
        <taxon>Gobiaria</taxon>
        <taxon>Gobiiformes</taxon>
        <taxon>Gobioidei</taxon>
        <taxon>Gobiidae</taxon>
        <taxon>Benthophilinae</taxon>
        <taxon>Neogobiini</taxon>
        <taxon>Neogobius</taxon>
    </lineage>
</organism>
<evidence type="ECO:0000256" key="5">
    <source>
        <dbReference type="SAM" id="Phobius"/>
    </source>
</evidence>
<dbReference type="PROSITE" id="PS50918">
    <property type="entry name" value="WWE"/>
    <property type="match status" value="1"/>
</dbReference>
<name>A0A8C6SAC3_9GOBI</name>
<protein>
    <recommendedName>
        <fullName evidence="6">WWE domain-containing protein</fullName>
    </recommendedName>
</protein>
<feature type="region of interest" description="Disordered" evidence="4">
    <location>
        <begin position="149"/>
        <end position="170"/>
    </location>
</feature>
<evidence type="ECO:0000313" key="8">
    <source>
        <dbReference type="Proteomes" id="UP000694523"/>
    </source>
</evidence>
<sequence>MVGGPRRRAKKRSTTDQDSDPPLKVSLLNPSQLLLEIPPEINTSMPVWNAIKSQEVSAVWTVNPHCINVSVSPAISNQDQTQREGGNQSVTQPQGANPSRPCVMVQMLPQNNSGALSVIKVQPLQCPAPVSSYIAPLPVIITRAQPTVCSNTPETSQTQPPDVQNSTPVSELQKPLPILHFHTRSVPDVEICDNFLIRTCPDGEECVMHHTKYPFHWQFKSLSTGQWIDAPVHAQFGLEKRYCDVNQNQVYIKEGKEQYTLRFESMQLTANSKYNGIRRLVNSDRPDKNPHFPVEWIIYWWDDYKWTPYNKRTSNSLLKKMKRIKVEECSFRLLSMLYKVNFKTMKQTNVQSGFVRDIRCRPRYRSLNAMKSHLKLVLCLFVCIVCVCILFYIFISYFYQYLIMYIQDYSPGRPWF</sequence>
<reference evidence="7" key="1">
    <citation type="submission" date="2025-08" db="UniProtKB">
        <authorList>
            <consortium name="Ensembl"/>
        </authorList>
    </citation>
    <scope>IDENTIFICATION</scope>
</reference>
<keyword evidence="5" id="KW-0472">Membrane</keyword>
<dbReference type="Ensembl" id="ENSNMLT00000004529.1">
    <property type="protein sequence ID" value="ENSNMLP00000003947.1"/>
    <property type="gene ID" value="ENSNMLG00000002914.1"/>
</dbReference>
<comment type="subcellular location">
    <subcellularLocation>
        <location evidence="1">Nucleus</location>
    </subcellularLocation>
</comment>
<feature type="region of interest" description="Disordered" evidence="4">
    <location>
        <begin position="77"/>
        <end position="98"/>
    </location>
</feature>
<dbReference type="AlphaFoldDB" id="A0A8C6SAC3"/>
<reference evidence="7" key="2">
    <citation type="submission" date="2025-09" db="UniProtKB">
        <authorList>
            <consortium name="Ensembl"/>
        </authorList>
    </citation>
    <scope>IDENTIFICATION</scope>
</reference>
<evidence type="ECO:0000256" key="1">
    <source>
        <dbReference type="ARBA" id="ARBA00004123"/>
    </source>
</evidence>
<evidence type="ECO:0000256" key="2">
    <source>
        <dbReference type="ARBA" id="ARBA00023242"/>
    </source>
</evidence>
<dbReference type="Proteomes" id="UP000694523">
    <property type="component" value="Unplaced"/>
</dbReference>
<dbReference type="PANTHER" id="PTHR45740">
    <property type="entry name" value="POLY [ADP-RIBOSE] POLYMERASE"/>
    <property type="match status" value="1"/>
</dbReference>
<dbReference type="PANTHER" id="PTHR45740:SF6">
    <property type="entry name" value="PROTEIN MONO-ADP-RIBOSYLTRANSFERASE PARP12"/>
    <property type="match status" value="1"/>
</dbReference>
<proteinExistence type="inferred from homology"/>
<evidence type="ECO:0000256" key="3">
    <source>
        <dbReference type="ARBA" id="ARBA00024347"/>
    </source>
</evidence>
<keyword evidence="5" id="KW-0812">Transmembrane</keyword>
<comment type="similarity">
    <text evidence="3">Belongs to the ARTD/PARP family.</text>
</comment>
<dbReference type="GO" id="GO:0005634">
    <property type="term" value="C:nucleus"/>
    <property type="evidence" value="ECO:0007669"/>
    <property type="project" value="UniProtKB-SubCell"/>
</dbReference>
<feature type="region of interest" description="Disordered" evidence="4">
    <location>
        <begin position="1"/>
        <end position="25"/>
    </location>
</feature>
<feature type="transmembrane region" description="Helical" evidence="5">
    <location>
        <begin position="376"/>
        <end position="399"/>
    </location>
</feature>
<evidence type="ECO:0000256" key="4">
    <source>
        <dbReference type="SAM" id="MobiDB-lite"/>
    </source>
</evidence>
<evidence type="ECO:0000313" key="7">
    <source>
        <dbReference type="Ensembl" id="ENSNMLP00000003947.1"/>
    </source>
</evidence>
<dbReference type="InterPro" id="IPR037197">
    <property type="entry name" value="WWE_dom_sf"/>
</dbReference>
<feature type="compositionally biased region" description="Polar residues" evidence="4">
    <location>
        <begin position="77"/>
        <end position="97"/>
    </location>
</feature>
<keyword evidence="8" id="KW-1185">Reference proteome</keyword>
<evidence type="ECO:0000259" key="6">
    <source>
        <dbReference type="PROSITE" id="PS50918"/>
    </source>
</evidence>
<keyword evidence="2" id="KW-0539">Nucleus</keyword>
<dbReference type="Gene3D" id="3.30.720.50">
    <property type="match status" value="1"/>
</dbReference>
<dbReference type="InterPro" id="IPR004170">
    <property type="entry name" value="WWE_dom"/>
</dbReference>
<dbReference type="InterPro" id="IPR051712">
    <property type="entry name" value="ARTD-AVP"/>
</dbReference>
<keyword evidence="5" id="KW-1133">Transmembrane helix</keyword>
<dbReference type="GO" id="GO:1990404">
    <property type="term" value="F:NAD+-protein mono-ADP-ribosyltransferase activity"/>
    <property type="evidence" value="ECO:0007669"/>
    <property type="project" value="TreeGrafter"/>
</dbReference>
<accession>A0A8C6SAC3</accession>
<dbReference type="Pfam" id="PF02825">
    <property type="entry name" value="WWE"/>
    <property type="match status" value="1"/>
</dbReference>
<dbReference type="GO" id="GO:0003950">
    <property type="term" value="F:NAD+ poly-ADP-ribosyltransferase activity"/>
    <property type="evidence" value="ECO:0007669"/>
    <property type="project" value="TreeGrafter"/>
</dbReference>
<feature type="domain" description="WWE" evidence="6">
    <location>
        <begin position="282"/>
        <end position="360"/>
    </location>
</feature>
<dbReference type="SUPFAM" id="SSF117839">
    <property type="entry name" value="WWE domain"/>
    <property type="match status" value="1"/>
</dbReference>